<dbReference type="EMBL" id="JBEPMK010000001">
    <property type="protein sequence ID" value="MET3643755.1"/>
    <property type="molecule type" value="Genomic_DNA"/>
</dbReference>
<keyword evidence="2" id="KW-1185">Reference proteome</keyword>
<dbReference type="PIRSF" id="PIRSF018637">
    <property type="entry name" value="TrmK"/>
    <property type="match status" value="1"/>
</dbReference>
<keyword evidence="1" id="KW-0808">Transferase</keyword>
<dbReference type="InterPro" id="IPR029063">
    <property type="entry name" value="SAM-dependent_MTases_sf"/>
</dbReference>
<dbReference type="EC" id="2.1.1.217" evidence="1"/>
<keyword evidence="1" id="KW-0489">Methyltransferase</keyword>
<dbReference type="GO" id="GO:0032259">
    <property type="term" value="P:methylation"/>
    <property type="evidence" value="ECO:0007669"/>
    <property type="project" value="UniProtKB-KW"/>
</dbReference>
<comment type="caution">
    <text evidence="1">The sequence shown here is derived from an EMBL/GenBank/DDBJ whole genome shotgun (WGS) entry which is preliminary data.</text>
</comment>
<evidence type="ECO:0000313" key="2">
    <source>
        <dbReference type="Proteomes" id="UP001549055"/>
    </source>
</evidence>
<name>A0ABV2JIM0_9STRE</name>
<dbReference type="PANTHER" id="PTHR38451:SF1">
    <property type="entry name" value="TRNA (ADENINE(22)-N(1))-METHYLTRANSFERASE"/>
    <property type="match status" value="1"/>
</dbReference>
<dbReference type="RefSeq" id="WP_354279834.1">
    <property type="nucleotide sequence ID" value="NZ_JBEPMK010000001.1"/>
</dbReference>
<sequence length="229" mass="25514">MEKTRLSKRLETVAGFVPEGARLVDVGSDHAYLPLFLVEAGKIAYAVAGEVVRGPFESALSNVQEAGQASNIQVRLANGLAAVEDQDQITAVTIAGMGGRLIAAILEAGQDKLKGVERLILQPNNREDDVRMWLQEHDYQLVAEAILEENEKIYEILVAEPGEMTLSAKELRFGLYLQQEGTTIFQKKWQSERSKLSWALDQVPETHRSDRFAISQKIKDIDEVLHESK</sequence>
<dbReference type="Gene3D" id="1.10.287.1890">
    <property type="match status" value="1"/>
</dbReference>
<gene>
    <name evidence="1" type="ORF">ABID27_000372</name>
</gene>
<dbReference type="GO" id="GO:0160105">
    <property type="term" value="F:tRNA (adenine(22)-N1)-methyltransferase activity"/>
    <property type="evidence" value="ECO:0007669"/>
    <property type="project" value="UniProtKB-EC"/>
</dbReference>
<dbReference type="SUPFAM" id="SSF53335">
    <property type="entry name" value="S-adenosyl-L-methionine-dependent methyltransferases"/>
    <property type="match status" value="1"/>
</dbReference>
<dbReference type="Proteomes" id="UP001549055">
    <property type="component" value="Unassembled WGS sequence"/>
</dbReference>
<proteinExistence type="predicted"/>
<dbReference type="PANTHER" id="PTHR38451">
    <property type="entry name" value="TRNA (ADENINE(22)-N(1))-METHYLTRANSFERASE"/>
    <property type="match status" value="1"/>
</dbReference>
<dbReference type="Gene3D" id="3.40.50.150">
    <property type="entry name" value="Vaccinia Virus protein VP39"/>
    <property type="match status" value="1"/>
</dbReference>
<dbReference type="InterPro" id="IPR006901">
    <property type="entry name" value="TrmK"/>
</dbReference>
<evidence type="ECO:0000313" key="1">
    <source>
        <dbReference type="EMBL" id="MET3643755.1"/>
    </source>
</evidence>
<accession>A0ABV2JIM0</accession>
<dbReference type="Pfam" id="PF04816">
    <property type="entry name" value="TrmK"/>
    <property type="match status" value="1"/>
</dbReference>
<reference evidence="1 2" key="1">
    <citation type="submission" date="2024-06" db="EMBL/GenBank/DDBJ databases">
        <title>Genomic Encyclopedia of Type Strains, Phase IV (KMG-IV): sequencing the most valuable type-strain genomes for metagenomic binning, comparative biology and taxonomic classification.</title>
        <authorList>
            <person name="Goeker M."/>
        </authorList>
    </citation>
    <scope>NUCLEOTIDE SEQUENCE [LARGE SCALE GENOMIC DNA]</scope>
    <source>
        <strain evidence="1 2">DSM 15349</strain>
    </source>
</reference>
<protein>
    <submittedName>
        <fullName evidence="1">tRNA (Adenine22-N1)-methyltransferase</fullName>
        <ecNumber evidence="1">2.1.1.217</ecNumber>
    </submittedName>
</protein>
<organism evidence="1 2">
    <name type="scientific">Streptococcus gallinaceus</name>
    <dbReference type="NCBI Taxonomy" id="165758"/>
    <lineage>
        <taxon>Bacteria</taxon>
        <taxon>Bacillati</taxon>
        <taxon>Bacillota</taxon>
        <taxon>Bacilli</taxon>
        <taxon>Lactobacillales</taxon>
        <taxon>Streptococcaceae</taxon>
        <taxon>Streptococcus</taxon>
    </lineage>
</organism>